<dbReference type="EMBL" id="LAZR01021161">
    <property type="protein sequence ID" value="KKL86274.1"/>
    <property type="molecule type" value="Genomic_DNA"/>
</dbReference>
<reference evidence="1" key="1">
    <citation type="journal article" date="2015" name="Nature">
        <title>Complex archaea that bridge the gap between prokaryotes and eukaryotes.</title>
        <authorList>
            <person name="Spang A."/>
            <person name="Saw J.H."/>
            <person name="Jorgensen S.L."/>
            <person name="Zaremba-Niedzwiedzka K."/>
            <person name="Martijn J."/>
            <person name="Lind A.E."/>
            <person name="van Eijk R."/>
            <person name="Schleper C."/>
            <person name="Guy L."/>
            <person name="Ettema T.J."/>
        </authorList>
    </citation>
    <scope>NUCLEOTIDE SEQUENCE</scope>
</reference>
<dbReference type="AlphaFoldDB" id="A0A0F9FIT2"/>
<comment type="caution">
    <text evidence="1">The sequence shown here is derived from an EMBL/GenBank/DDBJ whole genome shotgun (WGS) entry which is preliminary data.</text>
</comment>
<protein>
    <submittedName>
        <fullName evidence="1">Uncharacterized protein</fullName>
    </submittedName>
</protein>
<sequence>MKCPECGGSDLQGTCTCSYEYPPEQIVSHQISEEGERESILKDFKQICHFCGVDLFLYKTDSKILTCLSCATELDHDDCTECVRCNKTWLVGGNGSVCALCKIL</sequence>
<accession>A0A0F9FIT2</accession>
<evidence type="ECO:0000313" key="1">
    <source>
        <dbReference type="EMBL" id="KKL86274.1"/>
    </source>
</evidence>
<name>A0A0F9FIT2_9ZZZZ</name>
<proteinExistence type="predicted"/>
<organism evidence="1">
    <name type="scientific">marine sediment metagenome</name>
    <dbReference type="NCBI Taxonomy" id="412755"/>
    <lineage>
        <taxon>unclassified sequences</taxon>
        <taxon>metagenomes</taxon>
        <taxon>ecological metagenomes</taxon>
    </lineage>
</organism>
<gene>
    <name evidence="1" type="ORF">LCGC14_1946380</name>
</gene>